<feature type="compositionally biased region" description="Polar residues" evidence="3">
    <location>
        <begin position="131"/>
        <end position="142"/>
    </location>
</feature>
<keyword evidence="5" id="KW-1185">Reference proteome</keyword>
<keyword evidence="2" id="KW-0698">rRNA processing</keyword>
<sequence>MSTSAKPKIHPNKEAFIEGVDHVLEKWTALSLAITNMWGGESTKEKRDNMVDEIVEHFDGVAAKKKTPEATDLEDLLLDIMDEDFNISLEDQSEKEVAKILITIYTECRAGNFSTVDKLADERDAREARGSENSAVQKSQAGGNIAAAGQESDGEFSATDDESDSDAMDED</sequence>
<dbReference type="EMBL" id="JANBOJ010000269">
    <property type="protein sequence ID" value="KAJ1720341.1"/>
    <property type="molecule type" value="Genomic_DNA"/>
</dbReference>
<evidence type="ECO:0000256" key="1">
    <source>
        <dbReference type="ARBA" id="ARBA00006524"/>
    </source>
</evidence>
<proteinExistence type="inferred from homology"/>
<reference evidence="4" key="1">
    <citation type="submission" date="2022-07" db="EMBL/GenBank/DDBJ databases">
        <title>Phylogenomic reconstructions and comparative analyses of Kickxellomycotina fungi.</title>
        <authorList>
            <person name="Reynolds N.K."/>
            <person name="Stajich J.E."/>
            <person name="Barry K."/>
            <person name="Grigoriev I.V."/>
            <person name="Crous P."/>
            <person name="Smith M.E."/>
        </authorList>
    </citation>
    <scope>NUCLEOTIDE SEQUENCE</scope>
    <source>
        <strain evidence="4">NBRC 32514</strain>
    </source>
</reference>
<feature type="region of interest" description="Disordered" evidence="3">
    <location>
        <begin position="122"/>
        <end position="171"/>
    </location>
</feature>
<evidence type="ECO:0000313" key="5">
    <source>
        <dbReference type="Proteomes" id="UP001149813"/>
    </source>
</evidence>
<feature type="compositionally biased region" description="Acidic residues" evidence="3">
    <location>
        <begin position="152"/>
        <end position="171"/>
    </location>
</feature>
<dbReference type="Proteomes" id="UP001149813">
    <property type="component" value="Unassembled WGS sequence"/>
</dbReference>
<gene>
    <name evidence="4" type="primary">TSR2</name>
    <name evidence="4" type="ORF">LPJ53_005020</name>
</gene>
<dbReference type="AlphaFoldDB" id="A0A9W8CQA2"/>
<accession>A0A9W8CQA2</accession>
<protein>
    <submittedName>
        <fullName evidence="4">rRNA accumulation- protein</fullName>
    </submittedName>
</protein>
<dbReference type="OrthoDB" id="263560at2759"/>
<dbReference type="PANTHER" id="PTHR21250">
    <property type="entry name" value="PRE-RRNA-PROCESSING PROTEIN TSR2 HOMOLOG"/>
    <property type="match status" value="1"/>
</dbReference>
<organism evidence="4 5">
    <name type="scientific">Coemansia erecta</name>
    <dbReference type="NCBI Taxonomy" id="147472"/>
    <lineage>
        <taxon>Eukaryota</taxon>
        <taxon>Fungi</taxon>
        <taxon>Fungi incertae sedis</taxon>
        <taxon>Zoopagomycota</taxon>
        <taxon>Kickxellomycotina</taxon>
        <taxon>Kickxellomycetes</taxon>
        <taxon>Kickxellales</taxon>
        <taxon>Kickxellaceae</taxon>
        <taxon>Coemansia</taxon>
    </lineage>
</organism>
<evidence type="ECO:0000256" key="2">
    <source>
        <dbReference type="ARBA" id="ARBA00022552"/>
    </source>
</evidence>
<evidence type="ECO:0000313" key="4">
    <source>
        <dbReference type="EMBL" id="KAJ1720341.1"/>
    </source>
</evidence>
<dbReference type="GO" id="GO:0006364">
    <property type="term" value="P:rRNA processing"/>
    <property type="evidence" value="ECO:0007669"/>
    <property type="project" value="UniProtKB-KW"/>
</dbReference>
<name>A0A9W8CQA2_9FUNG</name>
<dbReference type="InterPro" id="IPR019398">
    <property type="entry name" value="Pre-rRNA_process_TSR2"/>
</dbReference>
<comment type="similarity">
    <text evidence="1">Belongs to the TSR2 family.</text>
</comment>
<dbReference type="Pfam" id="PF10273">
    <property type="entry name" value="WGG"/>
    <property type="match status" value="1"/>
</dbReference>
<comment type="caution">
    <text evidence="4">The sequence shown here is derived from an EMBL/GenBank/DDBJ whole genome shotgun (WGS) entry which is preliminary data.</text>
</comment>
<evidence type="ECO:0000256" key="3">
    <source>
        <dbReference type="SAM" id="MobiDB-lite"/>
    </source>
</evidence>